<dbReference type="InterPro" id="IPR023286">
    <property type="entry name" value="ABATE_dom_sf"/>
</dbReference>
<reference evidence="2 3" key="1">
    <citation type="submission" date="2020-03" db="EMBL/GenBank/DDBJ databases">
        <title>Draft genome of Streptomyces sp. ventii, isolated from the Axial Seamount in the Pacific Ocean, and resequencing of the two type strains Streptomyces lonarensis strain NCL 716 and Streptomyces bohaiensis strain 11A07.</title>
        <authorList>
            <person name="Loughran R.M."/>
            <person name="Pfannmuller K.M."/>
            <person name="Wasson B.J."/>
            <person name="Deadmond M.C."/>
            <person name="Paddock B.E."/>
            <person name="Koyack M.J."/>
            <person name="Gallegos D.A."/>
            <person name="Mitchell E.A."/>
            <person name="Ushijima B."/>
            <person name="Saw J.H."/>
            <person name="Mcphail K.L."/>
            <person name="Videau P."/>
        </authorList>
    </citation>
    <scope>NUCLEOTIDE SEQUENCE [LARGE SCALE GENOMIC DNA]</scope>
    <source>
        <strain evidence="3">5675061</strain>
    </source>
</reference>
<dbReference type="EMBL" id="JAAVJB010000061">
    <property type="protein sequence ID" value="NJP66642.1"/>
    <property type="molecule type" value="Genomic_DNA"/>
</dbReference>
<name>A0ABX1AQS5_9ACTN</name>
<dbReference type="Proteomes" id="UP000746503">
    <property type="component" value="Unassembled WGS sequence"/>
</dbReference>
<dbReference type="InterPro" id="IPR010852">
    <property type="entry name" value="ABATE"/>
</dbReference>
<dbReference type="RefSeq" id="WP_167933166.1">
    <property type="nucleotide sequence ID" value="NZ_JAAVJB010000061.1"/>
</dbReference>
<feature type="domain" description="Zinc finger CGNR" evidence="1">
    <location>
        <begin position="137"/>
        <end position="177"/>
    </location>
</feature>
<dbReference type="InterPro" id="IPR021005">
    <property type="entry name" value="Znf_CGNR"/>
</dbReference>
<keyword evidence="3" id="KW-1185">Reference proteome</keyword>
<dbReference type="Gene3D" id="1.10.3300.10">
    <property type="entry name" value="Jann2411-like domain"/>
    <property type="match status" value="1"/>
</dbReference>
<gene>
    <name evidence="2" type="ORF">HCJ92_10160</name>
</gene>
<organism evidence="2 3">
    <name type="scientific">Streptomyces spiramenti</name>
    <dbReference type="NCBI Taxonomy" id="2720606"/>
    <lineage>
        <taxon>Bacteria</taxon>
        <taxon>Bacillati</taxon>
        <taxon>Actinomycetota</taxon>
        <taxon>Actinomycetes</taxon>
        <taxon>Kitasatosporales</taxon>
        <taxon>Streptomycetaceae</taxon>
        <taxon>Streptomyces</taxon>
    </lineage>
</organism>
<evidence type="ECO:0000313" key="3">
    <source>
        <dbReference type="Proteomes" id="UP000746503"/>
    </source>
</evidence>
<protein>
    <submittedName>
        <fullName evidence="2">CGNR zinc finger domain-containing protein</fullName>
    </submittedName>
</protein>
<evidence type="ECO:0000259" key="1">
    <source>
        <dbReference type="Pfam" id="PF11706"/>
    </source>
</evidence>
<comment type="caution">
    <text evidence="2">The sequence shown here is derived from an EMBL/GenBank/DDBJ whole genome shotgun (WGS) entry which is preliminary data.</text>
</comment>
<dbReference type="SUPFAM" id="SSF160904">
    <property type="entry name" value="Jann2411-like"/>
    <property type="match status" value="1"/>
</dbReference>
<dbReference type="PANTHER" id="PTHR35525:SF3">
    <property type="entry name" value="BLL6575 PROTEIN"/>
    <property type="match status" value="1"/>
</dbReference>
<dbReference type="Pfam" id="PF11706">
    <property type="entry name" value="zf-CGNR"/>
    <property type="match status" value="1"/>
</dbReference>
<accession>A0ABX1AQS5</accession>
<dbReference type="PANTHER" id="PTHR35525">
    <property type="entry name" value="BLL6575 PROTEIN"/>
    <property type="match status" value="1"/>
</dbReference>
<proteinExistence type="predicted"/>
<evidence type="ECO:0000313" key="2">
    <source>
        <dbReference type="EMBL" id="NJP66642.1"/>
    </source>
</evidence>
<sequence length="186" mass="20291">MQQTGFRAAHRLVEIANAVRADPQLPRDAVVDLLVRHGEREADLSEGEFRDSDVRGLREAALVLAEVLAESDTDRAATALDDLLSQHAAPPRLSRHDGHTWHLHTHDEAAGWSGWFLASGAFALARLLSEYGRATWGECAAPGCRVLYLGGGPGAPQRYCGAACGTRVRVAEHRRRRKESREPSPG</sequence>